<dbReference type="InterPro" id="IPR026891">
    <property type="entry name" value="Fn3-like"/>
</dbReference>
<feature type="domain" description="Fibronectin type III-like" evidence="1">
    <location>
        <begin position="7"/>
        <end position="62"/>
    </location>
</feature>
<dbReference type="EMBL" id="JACCCW010000001">
    <property type="protein sequence ID" value="NYF78180.1"/>
    <property type="molecule type" value="Genomic_DNA"/>
</dbReference>
<evidence type="ECO:0000313" key="3">
    <source>
        <dbReference type="Proteomes" id="UP000589520"/>
    </source>
</evidence>
<gene>
    <name evidence="2" type="ORF">HDF17_000467</name>
</gene>
<accession>A0A7Y9PEE6</accession>
<dbReference type="RefSeq" id="WP_179487388.1">
    <property type="nucleotide sequence ID" value="NZ_JACCCW010000001.1"/>
</dbReference>
<dbReference type="Pfam" id="PF14310">
    <property type="entry name" value="Fn3-like"/>
    <property type="match status" value="1"/>
</dbReference>
<proteinExistence type="predicted"/>
<evidence type="ECO:0000313" key="2">
    <source>
        <dbReference type="EMBL" id="NYF78180.1"/>
    </source>
</evidence>
<keyword evidence="3" id="KW-1185">Reference proteome</keyword>
<dbReference type="AlphaFoldDB" id="A0A7Y9PEE6"/>
<evidence type="ECO:0000259" key="1">
    <source>
        <dbReference type="SMART" id="SM01217"/>
    </source>
</evidence>
<organism evidence="2 3">
    <name type="scientific">Granulicella arctica</name>
    <dbReference type="NCBI Taxonomy" id="940613"/>
    <lineage>
        <taxon>Bacteria</taxon>
        <taxon>Pseudomonadati</taxon>
        <taxon>Acidobacteriota</taxon>
        <taxon>Terriglobia</taxon>
        <taxon>Terriglobales</taxon>
        <taxon>Acidobacteriaceae</taxon>
        <taxon>Granulicella</taxon>
    </lineage>
</organism>
<comment type="caution">
    <text evidence="2">The sequence shown here is derived from an EMBL/GenBank/DDBJ whole genome shotgun (WGS) entry which is preliminary data.</text>
</comment>
<dbReference type="Gene3D" id="2.60.40.10">
    <property type="entry name" value="Immunoglobulins"/>
    <property type="match status" value="1"/>
</dbReference>
<protein>
    <recommendedName>
        <fullName evidence="1">Fibronectin type III-like domain-containing protein</fullName>
    </recommendedName>
</protein>
<dbReference type="SMART" id="SM01217">
    <property type="entry name" value="Fn3_like"/>
    <property type="match status" value="1"/>
</dbReference>
<sequence length="74" mass="8282">MEPSSTHRRFAGIVARRVTLNAGESRTVILPLDTNELGFWSPQTHRWSIEPGAFDLWTGQDSNASDHLAFTVTQ</sequence>
<dbReference type="InterPro" id="IPR013783">
    <property type="entry name" value="Ig-like_fold"/>
</dbReference>
<dbReference type="Proteomes" id="UP000589520">
    <property type="component" value="Unassembled WGS sequence"/>
</dbReference>
<reference evidence="2 3" key="1">
    <citation type="submission" date="2020-07" db="EMBL/GenBank/DDBJ databases">
        <title>Genomic Encyclopedia of Type Strains, Phase IV (KMG-V): Genome sequencing to study the core and pangenomes of soil and plant-associated prokaryotes.</title>
        <authorList>
            <person name="Whitman W."/>
        </authorList>
    </citation>
    <scope>NUCLEOTIDE SEQUENCE [LARGE SCALE GENOMIC DNA]</scope>
    <source>
        <strain evidence="2 3">X4EP2</strain>
    </source>
</reference>
<name>A0A7Y9PEE6_9BACT</name>